<evidence type="ECO:0000313" key="14">
    <source>
        <dbReference type="Proteomes" id="UP001497623"/>
    </source>
</evidence>
<evidence type="ECO:0000256" key="6">
    <source>
        <dbReference type="ARBA" id="ARBA00022989"/>
    </source>
</evidence>
<proteinExistence type="inferred from homology"/>
<evidence type="ECO:0000313" key="13">
    <source>
        <dbReference type="EMBL" id="CAL4091818.1"/>
    </source>
</evidence>
<evidence type="ECO:0000256" key="9">
    <source>
        <dbReference type="ARBA" id="ARBA00025707"/>
    </source>
</evidence>
<keyword evidence="7 12" id="KW-0472">Membrane</keyword>
<dbReference type="InterPro" id="IPR004299">
    <property type="entry name" value="MBOAT_fam"/>
</dbReference>
<dbReference type="GO" id="GO:0071617">
    <property type="term" value="F:lysophospholipid acyltransferase activity"/>
    <property type="evidence" value="ECO:0007669"/>
    <property type="project" value="TreeGrafter"/>
</dbReference>
<comment type="pathway">
    <text evidence="9">Phospholipid metabolism.</text>
</comment>
<dbReference type="AlphaFoldDB" id="A0AAV2QNW7"/>
<dbReference type="GO" id="GO:0044233">
    <property type="term" value="C:mitochondria-associated endoplasmic reticulum membrane contact site"/>
    <property type="evidence" value="ECO:0007669"/>
    <property type="project" value="TreeGrafter"/>
</dbReference>
<gene>
    <name evidence="13" type="ORF">MNOR_LOCUS14438</name>
</gene>
<keyword evidence="8" id="KW-0012">Acyltransferase</keyword>
<evidence type="ECO:0000256" key="11">
    <source>
        <dbReference type="SAM" id="MobiDB-lite"/>
    </source>
</evidence>
<feature type="transmembrane region" description="Helical" evidence="12">
    <location>
        <begin position="73"/>
        <end position="94"/>
    </location>
</feature>
<comment type="subcellular location">
    <subcellularLocation>
        <location evidence="1">Membrane</location>
        <topology evidence="1">Multi-pass membrane protein</topology>
    </subcellularLocation>
</comment>
<keyword evidence="14" id="KW-1185">Reference proteome</keyword>
<evidence type="ECO:0000256" key="4">
    <source>
        <dbReference type="ARBA" id="ARBA00022679"/>
    </source>
</evidence>
<evidence type="ECO:0000256" key="2">
    <source>
        <dbReference type="ARBA" id="ARBA00005074"/>
    </source>
</evidence>
<dbReference type="EMBL" id="CAXKWB010008655">
    <property type="protein sequence ID" value="CAL4091818.1"/>
    <property type="molecule type" value="Genomic_DNA"/>
</dbReference>
<keyword evidence="5 12" id="KW-0812">Transmembrane</keyword>
<keyword evidence="4" id="KW-0808">Transferase</keyword>
<dbReference type="InterPro" id="IPR049941">
    <property type="entry name" value="LPLAT_7/PORCN-like"/>
</dbReference>
<evidence type="ECO:0000256" key="10">
    <source>
        <dbReference type="ARBA" id="ARBA00093678"/>
    </source>
</evidence>
<evidence type="ECO:0000256" key="12">
    <source>
        <dbReference type="SAM" id="Phobius"/>
    </source>
</evidence>
<evidence type="ECO:0000256" key="8">
    <source>
        <dbReference type="ARBA" id="ARBA00023315"/>
    </source>
</evidence>
<feature type="transmembrane region" description="Helical" evidence="12">
    <location>
        <begin position="34"/>
        <end position="53"/>
    </location>
</feature>
<dbReference type="GO" id="GO:0030258">
    <property type="term" value="P:lipid modification"/>
    <property type="evidence" value="ECO:0007669"/>
    <property type="project" value="TreeGrafter"/>
</dbReference>
<comment type="caution">
    <text evidence="13">The sequence shown here is derived from an EMBL/GenBank/DDBJ whole genome shotgun (WGS) entry which is preliminary data.</text>
</comment>
<dbReference type="GO" id="GO:0006661">
    <property type="term" value="P:phosphatidylinositol biosynthetic process"/>
    <property type="evidence" value="ECO:0007669"/>
    <property type="project" value="TreeGrafter"/>
</dbReference>
<feature type="transmembrane region" description="Helical" evidence="12">
    <location>
        <begin position="370"/>
        <end position="388"/>
    </location>
</feature>
<evidence type="ECO:0000256" key="7">
    <source>
        <dbReference type="ARBA" id="ARBA00023136"/>
    </source>
</evidence>
<dbReference type="PANTHER" id="PTHR13906:SF16">
    <property type="entry name" value="LYSOPHOSPHOLIPID ACYLTRANSFERASE 7"/>
    <property type="match status" value="1"/>
</dbReference>
<feature type="transmembrane region" description="Helical" evidence="12">
    <location>
        <begin position="206"/>
        <end position="225"/>
    </location>
</feature>
<organism evidence="13 14">
    <name type="scientific">Meganyctiphanes norvegica</name>
    <name type="common">Northern krill</name>
    <name type="synonym">Thysanopoda norvegica</name>
    <dbReference type="NCBI Taxonomy" id="48144"/>
    <lineage>
        <taxon>Eukaryota</taxon>
        <taxon>Metazoa</taxon>
        <taxon>Ecdysozoa</taxon>
        <taxon>Arthropoda</taxon>
        <taxon>Crustacea</taxon>
        <taxon>Multicrustacea</taxon>
        <taxon>Malacostraca</taxon>
        <taxon>Eumalacostraca</taxon>
        <taxon>Eucarida</taxon>
        <taxon>Euphausiacea</taxon>
        <taxon>Euphausiidae</taxon>
        <taxon>Meganyctiphanes</taxon>
    </lineage>
</organism>
<dbReference type="Proteomes" id="UP001497623">
    <property type="component" value="Unassembled WGS sequence"/>
</dbReference>
<comment type="pathway">
    <text evidence="2">Lipid metabolism; phospholipid metabolism.</text>
</comment>
<feature type="region of interest" description="Disordered" evidence="11">
    <location>
        <begin position="494"/>
        <end position="517"/>
    </location>
</feature>
<accession>A0AAV2QNW7</accession>
<comment type="similarity">
    <text evidence="3">Belongs to the membrane-bound acyltransferase family.</text>
</comment>
<feature type="non-terminal residue" evidence="13">
    <location>
        <position position="517"/>
    </location>
</feature>
<evidence type="ECO:0000256" key="5">
    <source>
        <dbReference type="ARBA" id="ARBA00022692"/>
    </source>
</evidence>
<sequence length="517" mass="60135">MNTDDIIYVCLLLGTIGFGSIFRKLPSSEVRKWVGSVMGLVMITMVSGIHVLHPLTLTAINIGILTYLRKSHIHIVSFIVSFSYLFFYRVVYYLGLPQPPNHTNAVQMMMTLKLVGLCFEVHDTWRKSGELKKTSNEEEKKLLELQLEHEEVNPSAMDVFHYAFCYLGALTGPYYKYRTYCDLIHVKWMNANVDCFKAMLNRIRVVPVYVILFLLTDYFFPLSFAESNDIFRNYSFMYRVWYMTPVFFTFRMRIYSGFVLSECVCIMAGLGAYPETCEPRPGRGPTKYQALVDSDDEKFVQRQQAVEMAFNANNGGDVDTHITASTWFCYYVTARCWIIRIVKRKIPVAFPLREALTMLTSAYWHGVHSGYYLSMLTVPFILAVEDFYERKIRRNIGQTGQYIYDWFAWFLKMQNFAYMGMAFLLLRIDTTIYYWRSIGFIYHGVMLIMYAMASFINNILGKAEKKLQKSRETYVVKDTADFGDVRLRCKYKKEEDANVATESSDVQATDIPKSKDD</sequence>
<dbReference type="Pfam" id="PF03062">
    <property type="entry name" value="MBOAT"/>
    <property type="match status" value="1"/>
</dbReference>
<dbReference type="PANTHER" id="PTHR13906">
    <property type="entry name" value="PORCUPINE"/>
    <property type="match status" value="1"/>
</dbReference>
<keyword evidence="6 12" id="KW-1133">Transmembrane helix</keyword>
<evidence type="ECO:0000256" key="3">
    <source>
        <dbReference type="ARBA" id="ARBA00010323"/>
    </source>
</evidence>
<dbReference type="GO" id="GO:0016020">
    <property type="term" value="C:membrane"/>
    <property type="evidence" value="ECO:0007669"/>
    <property type="project" value="UniProtKB-SubCell"/>
</dbReference>
<reference evidence="13 14" key="1">
    <citation type="submission" date="2024-05" db="EMBL/GenBank/DDBJ databases">
        <authorList>
            <person name="Wallberg A."/>
        </authorList>
    </citation>
    <scope>NUCLEOTIDE SEQUENCE [LARGE SCALE GENOMIC DNA]</scope>
</reference>
<evidence type="ECO:0000256" key="1">
    <source>
        <dbReference type="ARBA" id="ARBA00004141"/>
    </source>
</evidence>
<feature type="transmembrane region" description="Helical" evidence="12">
    <location>
        <begin position="416"/>
        <end position="435"/>
    </location>
</feature>
<protein>
    <recommendedName>
        <fullName evidence="10">Lysophospholipid acyltransferase 7</fullName>
    </recommendedName>
</protein>
<feature type="transmembrane region" description="Helical" evidence="12">
    <location>
        <begin position="6"/>
        <end position="22"/>
    </location>
</feature>
<name>A0AAV2QNW7_MEGNR</name>
<feature type="transmembrane region" description="Helical" evidence="12">
    <location>
        <begin position="441"/>
        <end position="461"/>
    </location>
</feature>